<dbReference type="RefSeq" id="WP_131280037.1">
    <property type="nucleotide sequence ID" value="NZ_JBHSLR010000009.1"/>
</dbReference>
<comment type="catalytic activity">
    <reaction evidence="10 11">
        <text>GMP + ATP = GDP + ADP</text>
        <dbReference type="Rhea" id="RHEA:20780"/>
        <dbReference type="ChEBI" id="CHEBI:30616"/>
        <dbReference type="ChEBI" id="CHEBI:58115"/>
        <dbReference type="ChEBI" id="CHEBI:58189"/>
        <dbReference type="ChEBI" id="CHEBI:456216"/>
        <dbReference type="EC" id="2.7.4.8"/>
    </reaction>
</comment>
<organism evidence="13 14">
    <name type="scientific">Arcanobacterium bovis</name>
    <dbReference type="NCBI Taxonomy" id="2529275"/>
    <lineage>
        <taxon>Bacteria</taxon>
        <taxon>Bacillati</taxon>
        <taxon>Actinomycetota</taxon>
        <taxon>Actinomycetes</taxon>
        <taxon>Actinomycetales</taxon>
        <taxon>Actinomycetaceae</taxon>
        <taxon>Arcanobacterium</taxon>
    </lineage>
</organism>
<comment type="function">
    <text evidence="1 11">Essential for recycling GMP and indirectly, cGMP.</text>
</comment>
<comment type="caution">
    <text evidence="13">The sequence shown here is derived from an EMBL/GenBank/DDBJ whole genome shotgun (WGS) entry which is preliminary data.</text>
</comment>
<dbReference type="PROSITE" id="PS50052">
    <property type="entry name" value="GUANYLATE_KINASE_2"/>
    <property type="match status" value="1"/>
</dbReference>
<dbReference type="InterPro" id="IPR008144">
    <property type="entry name" value="Guanylate_kin-like_dom"/>
</dbReference>
<dbReference type="GO" id="GO:0004385">
    <property type="term" value="F:GMP kinase activity"/>
    <property type="evidence" value="ECO:0007669"/>
    <property type="project" value="UniProtKB-UniRule"/>
</dbReference>
<dbReference type="CDD" id="cd00071">
    <property type="entry name" value="GMPK"/>
    <property type="match status" value="1"/>
</dbReference>
<dbReference type="Gene3D" id="3.40.50.300">
    <property type="entry name" value="P-loop containing nucleotide triphosphate hydrolases"/>
    <property type="match status" value="1"/>
</dbReference>
<dbReference type="EMBL" id="SJDT01000002">
    <property type="protein sequence ID" value="TBW22917.1"/>
    <property type="molecule type" value="Genomic_DNA"/>
</dbReference>
<dbReference type="AlphaFoldDB" id="A0A4Q9V2W2"/>
<keyword evidence="7 11" id="KW-0418">Kinase</keyword>
<proteinExistence type="inferred from homology"/>
<dbReference type="FunFam" id="3.30.63.10:FF:000002">
    <property type="entry name" value="Guanylate kinase 1"/>
    <property type="match status" value="1"/>
</dbReference>
<evidence type="ECO:0000256" key="6">
    <source>
        <dbReference type="ARBA" id="ARBA00022741"/>
    </source>
</evidence>
<dbReference type="PANTHER" id="PTHR23117">
    <property type="entry name" value="GUANYLATE KINASE-RELATED"/>
    <property type="match status" value="1"/>
</dbReference>
<dbReference type="HAMAP" id="MF_00328">
    <property type="entry name" value="Guanylate_kinase"/>
    <property type="match status" value="1"/>
</dbReference>
<gene>
    <name evidence="11" type="primary">gmk</name>
    <name evidence="13" type="ORF">EZJ44_03200</name>
</gene>
<evidence type="ECO:0000256" key="11">
    <source>
        <dbReference type="HAMAP-Rule" id="MF_00328"/>
    </source>
</evidence>
<dbReference type="GO" id="GO:0005524">
    <property type="term" value="F:ATP binding"/>
    <property type="evidence" value="ECO:0007669"/>
    <property type="project" value="UniProtKB-UniRule"/>
</dbReference>
<evidence type="ECO:0000259" key="12">
    <source>
        <dbReference type="PROSITE" id="PS50052"/>
    </source>
</evidence>
<evidence type="ECO:0000256" key="9">
    <source>
        <dbReference type="ARBA" id="ARBA00030128"/>
    </source>
</evidence>
<dbReference type="GO" id="GO:0005829">
    <property type="term" value="C:cytosol"/>
    <property type="evidence" value="ECO:0007669"/>
    <property type="project" value="TreeGrafter"/>
</dbReference>
<evidence type="ECO:0000256" key="1">
    <source>
        <dbReference type="ARBA" id="ARBA00003531"/>
    </source>
</evidence>
<dbReference type="PANTHER" id="PTHR23117:SF13">
    <property type="entry name" value="GUANYLATE KINASE"/>
    <property type="match status" value="1"/>
</dbReference>
<sequence>MANNQGSVFVVCGPTAVGKGTVLKEVFRRGTNLWYSVSATTRPARPGEIDGRDYFFVSNEEFDALVAAGDMLEWAVVHKVHRYGTPRKPVERAMEAGKTVILEVDLDGARQIRKTMPEVKQIFIAPPSWEELKARLIGRATECAEEQARRLETAKTELDAQGEFDVVVVNDSVADATEQILHILGISE</sequence>
<feature type="domain" description="Guanylate kinase-like" evidence="12">
    <location>
        <begin position="6"/>
        <end position="185"/>
    </location>
</feature>
<evidence type="ECO:0000256" key="4">
    <source>
        <dbReference type="ARBA" id="ARBA00016296"/>
    </source>
</evidence>
<dbReference type="OrthoDB" id="9808150at2"/>
<evidence type="ECO:0000256" key="7">
    <source>
        <dbReference type="ARBA" id="ARBA00022777"/>
    </source>
</evidence>
<dbReference type="NCBIfam" id="TIGR03263">
    <property type="entry name" value="guanyl_kin"/>
    <property type="match status" value="1"/>
</dbReference>
<keyword evidence="6 11" id="KW-0547">Nucleotide-binding</keyword>
<comment type="similarity">
    <text evidence="2 11">Belongs to the guanylate kinase family.</text>
</comment>
<keyword evidence="5 11" id="KW-0808">Transferase</keyword>
<name>A0A4Q9V2W2_9ACTO</name>
<feature type="binding site" evidence="11">
    <location>
        <begin position="13"/>
        <end position="20"/>
    </location>
    <ligand>
        <name>ATP</name>
        <dbReference type="ChEBI" id="CHEBI:30616"/>
    </ligand>
</feature>
<dbReference type="Pfam" id="PF00625">
    <property type="entry name" value="Guanylate_kin"/>
    <property type="match status" value="1"/>
</dbReference>
<reference evidence="13 14" key="1">
    <citation type="submission" date="2019-02" db="EMBL/GenBank/DDBJ databases">
        <title>Arcanobacterium bovis sp. nov., isolated from the milk of a cow with mastitis.</title>
        <authorList>
            <person name="Sammra O."/>
            <person name="Foster G."/>
            <person name="Hassan A."/>
            <person name="Alssahen M."/>
            <person name="Laemmler C."/>
            <person name="Borowiak M."/>
            <person name="Malorny B."/>
            <person name="Abdulmawjood A."/>
        </authorList>
    </citation>
    <scope>NUCLEOTIDE SEQUENCE [LARGE SCALE GENOMIC DNA]</scope>
    <source>
        <strain evidence="13 14">C605018/01/1</strain>
    </source>
</reference>
<dbReference type="SUPFAM" id="SSF52540">
    <property type="entry name" value="P-loop containing nucleoside triphosphate hydrolases"/>
    <property type="match status" value="1"/>
</dbReference>
<accession>A0A4Q9V2W2</accession>
<evidence type="ECO:0000313" key="13">
    <source>
        <dbReference type="EMBL" id="TBW22917.1"/>
    </source>
</evidence>
<evidence type="ECO:0000256" key="5">
    <source>
        <dbReference type="ARBA" id="ARBA00022679"/>
    </source>
</evidence>
<dbReference type="EC" id="2.7.4.8" evidence="3 11"/>
<evidence type="ECO:0000256" key="3">
    <source>
        <dbReference type="ARBA" id="ARBA00012961"/>
    </source>
</evidence>
<dbReference type="InterPro" id="IPR020590">
    <property type="entry name" value="Guanylate_kinase_CS"/>
</dbReference>
<evidence type="ECO:0000256" key="2">
    <source>
        <dbReference type="ARBA" id="ARBA00005790"/>
    </source>
</evidence>
<evidence type="ECO:0000256" key="10">
    <source>
        <dbReference type="ARBA" id="ARBA00048594"/>
    </source>
</evidence>
<dbReference type="SMART" id="SM00072">
    <property type="entry name" value="GuKc"/>
    <property type="match status" value="1"/>
</dbReference>
<evidence type="ECO:0000256" key="8">
    <source>
        <dbReference type="ARBA" id="ARBA00022840"/>
    </source>
</evidence>
<dbReference type="Gene3D" id="3.30.63.10">
    <property type="entry name" value="Guanylate Kinase phosphate binding domain"/>
    <property type="match status" value="1"/>
</dbReference>
<dbReference type="Proteomes" id="UP000293036">
    <property type="component" value="Unassembled WGS sequence"/>
</dbReference>
<evidence type="ECO:0000313" key="14">
    <source>
        <dbReference type="Proteomes" id="UP000293036"/>
    </source>
</evidence>
<keyword evidence="11" id="KW-0963">Cytoplasm</keyword>
<comment type="subcellular location">
    <subcellularLocation>
        <location evidence="11">Cytoplasm</location>
    </subcellularLocation>
</comment>
<dbReference type="PROSITE" id="PS00856">
    <property type="entry name" value="GUANYLATE_KINASE_1"/>
    <property type="match status" value="1"/>
</dbReference>
<keyword evidence="8 11" id="KW-0067">ATP-binding</keyword>
<keyword evidence="14" id="KW-1185">Reference proteome</keyword>
<dbReference type="InterPro" id="IPR017665">
    <property type="entry name" value="Guanylate_kinase"/>
</dbReference>
<dbReference type="InterPro" id="IPR027417">
    <property type="entry name" value="P-loop_NTPase"/>
</dbReference>
<dbReference type="InterPro" id="IPR008145">
    <property type="entry name" value="GK/Ca_channel_bsu"/>
</dbReference>
<protein>
    <recommendedName>
        <fullName evidence="4 11">Guanylate kinase</fullName>
        <ecNumber evidence="3 11">2.7.4.8</ecNumber>
    </recommendedName>
    <alternativeName>
        <fullName evidence="9 11">GMP kinase</fullName>
    </alternativeName>
</protein>